<feature type="binding site" evidence="12">
    <location>
        <position position="137"/>
    </location>
    <ligand>
        <name>CTP</name>
        <dbReference type="ChEBI" id="CHEBI:37563"/>
    </ligand>
</feature>
<dbReference type="OrthoDB" id="9805698at2"/>
<dbReference type="EMBL" id="CP003390">
    <property type="protein sequence ID" value="AFI82904.1"/>
    <property type="molecule type" value="Genomic_DNA"/>
</dbReference>
<dbReference type="CDD" id="cd05398">
    <property type="entry name" value="NT_ClassII-CCAase"/>
    <property type="match status" value="1"/>
</dbReference>
<dbReference type="GO" id="GO:0042245">
    <property type="term" value="P:RNA repair"/>
    <property type="evidence" value="ECO:0007669"/>
    <property type="project" value="UniProtKB-KW"/>
</dbReference>
<keyword evidence="6 12" id="KW-0547">Nucleotide-binding</keyword>
<evidence type="ECO:0000256" key="6">
    <source>
        <dbReference type="ARBA" id="ARBA00022741"/>
    </source>
</evidence>
<feature type="binding site" evidence="12">
    <location>
        <position position="21"/>
    </location>
    <ligand>
        <name>Mg(2+)</name>
        <dbReference type="ChEBI" id="CHEBI:18420"/>
    </ligand>
</feature>
<dbReference type="GO" id="GO:0004810">
    <property type="term" value="F:CCA tRNA nucleotidyltransferase activity"/>
    <property type="evidence" value="ECO:0007669"/>
    <property type="project" value="UniProtKB-UniRule"/>
</dbReference>
<feature type="binding site" evidence="12">
    <location>
        <position position="8"/>
    </location>
    <ligand>
        <name>CTP</name>
        <dbReference type="ChEBI" id="CHEBI:37563"/>
    </ligand>
</feature>
<keyword evidence="14" id="KW-1185">Reference proteome</keyword>
<comment type="domain">
    <text evidence="12">Comprises two domains: an N-terminal domain containing the nucleotidyltransferase activity and a C-terminal HD domain associated with both phosphodiesterase and phosphatase activities.</text>
</comment>
<evidence type="ECO:0000313" key="14">
    <source>
        <dbReference type="Proteomes" id="UP000009144"/>
    </source>
</evidence>
<keyword evidence="1 12" id="KW-0533">Nickel</keyword>
<evidence type="ECO:0000256" key="2">
    <source>
        <dbReference type="ARBA" id="ARBA00022679"/>
    </source>
</evidence>
<name>I1XET5_METNJ</name>
<dbReference type="InterPro" id="IPR032828">
    <property type="entry name" value="PolyA_RNA-bd"/>
</dbReference>
<comment type="cofactor">
    <cofactor evidence="12">
        <name>Mg(2+)</name>
        <dbReference type="ChEBI" id="CHEBI:18420"/>
    </cofactor>
    <text evidence="12">Magnesium is required for nucleotidyltransferase activity.</text>
</comment>
<dbReference type="Gene3D" id="3.30.460.10">
    <property type="entry name" value="Beta Polymerase, domain 2"/>
    <property type="match status" value="1"/>
</dbReference>
<dbReference type="InterPro" id="IPR003607">
    <property type="entry name" value="HD/PDEase_dom"/>
</dbReference>
<dbReference type="EC" id="3.1.3.-" evidence="12"/>
<dbReference type="HAMAP" id="MF_01261">
    <property type="entry name" value="CCA_bact_type1"/>
    <property type="match status" value="1"/>
</dbReference>
<keyword evidence="2 12" id="KW-0808">Transferase</keyword>
<evidence type="ECO:0000256" key="9">
    <source>
        <dbReference type="ARBA" id="ARBA00022840"/>
    </source>
</evidence>
<keyword evidence="12" id="KW-0511">Multifunctional enzyme</keyword>
<evidence type="ECO:0000256" key="7">
    <source>
        <dbReference type="ARBA" id="ARBA00022800"/>
    </source>
</evidence>
<dbReference type="SUPFAM" id="SSF81891">
    <property type="entry name" value="Poly A polymerase C-terminal region-like"/>
    <property type="match status" value="1"/>
</dbReference>
<accession>I1XET5</accession>
<dbReference type="InterPro" id="IPR002646">
    <property type="entry name" value="PolA_pol_head_dom"/>
</dbReference>
<feature type="binding site" evidence="12">
    <location>
        <position position="91"/>
    </location>
    <ligand>
        <name>CTP</name>
        <dbReference type="ChEBI" id="CHEBI:37563"/>
    </ligand>
</feature>
<dbReference type="Pfam" id="PF01743">
    <property type="entry name" value="PolyA_pol"/>
    <property type="match status" value="1"/>
</dbReference>
<comment type="similarity">
    <text evidence="12">Belongs to the tRNA nucleotidyltransferase/poly(A) polymerase family. Bacterial CCA-adding enzyme type 1 subfamily.</text>
</comment>
<dbReference type="GO" id="GO:0000049">
    <property type="term" value="F:tRNA binding"/>
    <property type="evidence" value="ECO:0007669"/>
    <property type="project" value="UniProtKB-UniRule"/>
</dbReference>
<comment type="miscellaneous">
    <text evidence="12">A single active site specifically recognizes both ATP and CTP and is responsible for their addition.</text>
</comment>
<keyword evidence="8 12" id="KW-0378">Hydrolase</keyword>
<feature type="binding site" evidence="12">
    <location>
        <position position="140"/>
    </location>
    <ligand>
        <name>ATP</name>
        <dbReference type="ChEBI" id="CHEBI:30616"/>
    </ligand>
</feature>
<evidence type="ECO:0000256" key="12">
    <source>
        <dbReference type="HAMAP-Rule" id="MF_01261"/>
    </source>
</evidence>
<protein>
    <recommendedName>
        <fullName evidence="12">Multifunctional CCA protein</fullName>
    </recommendedName>
    <domain>
        <recommendedName>
            <fullName evidence="12">CCA-adding enzyme</fullName>
            <ecNumber evidence="12">2.7.7.72</ecNumber>
        </recommendedName>
        <alternativeName>
            <fullName evidence="12">CCA tRNA nucleotidyltransferase</fullName>
        </alternativeName>
        <alternativeName>
            <fullName evidence="12">tRNA CCA-pyrophosphorylase</fullName>
        </alternativeName>
        <alternativeName>
            <fullName evidence="12">tRNA adenylyl-/cytidylyl-transferase</fullName>
        </alternativeName>
        <alternativeName>
            <fullName evidence="12">tRNA nucleotidyltransferase</fullName>
        </alternativeName>
        <alternativeName>
            <fullName evidence="12">tRNA-NT</fullName>
        </alternativeName>
    </domain>
    <domain>
        <recommendedName>
            <fullName evidence="12">2'-nucleotidase</fullName>
            <ecNumber evidence="12">3.1.3.-</ecNumber>
        </recommendedName>
    </domain>
    <domain>
        <recommendedName>
            <fullName evidence="12">2',3'-cyclic phosphodiesterase</fullName>
            <ecNumber evidence="12">3.1.4.-</ecNumber>
        </recommendedName>
    </domain>
    <domain>
        <recommendedName>
            <fullName evidence="12">Phosphatase</fullName>
        </recommendedName>
    </domain>
</protein>
<evidence type="ECO:0000256" key="3">
    <source>
        <dbReference type="ARBA" id="ARBA00022694"/>
    </source>
</evidence>
<dbReference type="KEGG" id="mej:Q7A_43"/>
<dbReference type="Pfam" id="PF12627">
    <property type="entry name" value="PolyA_pol_RNAbd"/>
    <property type="match status" value="1"/>
</dbReference>
<keyword evidence="5 12" id="KW-0479">Metal-binding</keyword>
<feature type="binding site" evidence="12">
    <location>
        <position position="8"/>
    </location>
    <ligand>
        <name>ATP</name>
        <dbReference type="ChEBI" id="CHEBI:30616"/>
    </ligand>
</feature>
<evidence type="ECO:0000256" key="8">
    <source>
        <dbReference type="ARBA" id="ARBA00022801"/>
    </source>
</evidence>
<dbReference type="InterPro" id="IPR043519">
    <property type="entry name" value="NT_sf"/>
</dbReference>
<sequence>MQIYKVGGCVRDRLLGRPVKDKDWVVVGSTADEMLAQGFRPVGKDFPVFLHPKTHEEYALARTERKTAPGYHGFEIHASPEVTLEEDLARRDLTINAMAEDDDGNVIDPFDGQTDLHNKTLRHVSNAFVEDPVRVLRMARFAARFGFQVADETKLLIHQMIANGELEHLVAERVWQELEKALLSNQPSLFFICLREVGALKTLFPEIDRLFGVPQHSQWHPEVDAGVHVMLVLDQAARLTDDLAVRFAVVCHDLGKGTTPADILPGHKGHEQRSIALTHALCERLRVPREISSLALKVAEFHTHCHLLFELSSCEVLNVIEGLDAFRKPQRLSQYLLACEADFRGRPGYENADMPEKAAFQACFDAASKVSAAAFVNEGLKGPAIASAMADQRCRIIEQMLKPFRKNTGGTAS</sequence>
<evidence type="ECO:0000256" key="4">
    <source>
        <dbReference type="ARBA" id="ARBA00022695"/>
    </source>
</evidence>
<dbReference type="HAMAP" id="MF_01262">
    <property type="entry name" value="CCA_bact_type2"/>
    <property type="match status" value="1"/>
</dbReference>
<evidence type="ECO:0000256" key="10">
    <source>
        <dbReference type="ARBA" id="ARBA00022842"/>
    </source>
</evidence>
<dbReference type="Proteomes" id="UP000009144">
    <property type="component" value="Chromosome"/>
</dbReference>
<feature type="binding site" evidence="12">
    <location>
        <position position="11"/>
    </location>
    <ligand>
        <name>ATP</name>
        <dbReference type="ChEBI" id="CHEBI:30616"/>
    </ligand>
</feature>
<keyword evidence="9 12" id="KW-0067">ATP-binding</keyword>
<dbReference type="PANTHER" id="PTHR47545">
    <property type="entry name" value="MULTIFUNCTIONAL CCA PROTEIN"/>
    <property type="match status" value="1"/>
</dbReference>
<keyword evidence="3 12" id="KW-0819">tRNA processing</keyword>
<evidence type="ECO:0000256" key="11">
    <source>
        <dbReference type="ARBA" id="ARBA00022884"/>
    </source>
</evidence>
<dbReference type="EC" id="2.7.7.72" evidence="12"/>
<dbReference type="GO" id="GO:0160016">
    <property type="term" value="F:CCACCA tRNA nucleotidyltransferase activity"/>
    <property type="evidence" value="ECO:0007669"/>
    <property type="project" value="RHEA"/>
</dbReference>
<dbReference type="NCBIfam" id="NF008137">
    <property type="entry name" value="PRK10885.1"/>
    <property type="match status" value="1"/>
</dbReference>
<reference evidence="13 14" key="2">
    <citation type="journal article" date="2013" name="Int. J. Syst. Evol. Microbiol.">
        <title>Methylophaga nitratireducenticrescens sp. nov. and Methylophaga frappieri sp. nov., isolated from the biofilm of the methanol-fed denitrification system treating the seawater at the Montreal Biodome.</title>
        <authorList>
            <person name="Villeneuve C."/>
            <person name="Martineau C."/>
            <person name="Mauffrey F."/>
            <person name="Villemur R."/>
        </authorList>
    </citation>
    <scope>NUCLEOTIDE SEQUENCE [LARGE SCALE GENOMIC DNA]</scope>
    <source>
        <strain evidence="13 14">JAM1</strain>
    </source>
</reference>
<dbReference type="GO" id="GO:0005524">
    <property type="term" value="F:ATP binding"/>
    <property type="evidence" value="ECO:0007669"/>
    <property type="project" value="UniProtKB-UniRule"/>
</dbReference>
<dbReference type="eggNOG" id="COG0617">
    <property type="taxonomic scope" value="Bacteria"/>
</dbReference>
<organism evidence="13 14">
    <name type="scientific">Methylophaga nitratireducenticrescens</name>
    <dbReference type="NCBI Taxonomy" id="754476"/>
    <lineage>
        <taxon>Bacteria</taxon>
        <taxon>Pseudomonadati</taxon>
        <taxon>Pseudomonadota</taxon>
        <taxon>Gammaproteobacteria</taxon>
        <taxon>Thiotrichales</taxon>
        <taxon>Piscirickettsiaceae</taxon>
        <taxon>Methylophaga</taxon>
    </lineage>
</organism>
<dbReference type="GO" id="GO:0000287">
    <property type="term" value="F:magnesium ion binding"/>
    <property type="evidence" value="ECO:0007669"/>
    <property type="project" value="UniProtKB-UniRule"/>
</dbReference>
<dbReference type="PANTHER" id="PTHR47545:SF1">
    <property type="entry name" value="MULTIFUNCTIONAL CCA PROTEIN"/>
    <property type="match status" value="1"/>
</dbReference>
<feature type="binding site" evidence="12">
    <location>
        <position position="11"/>
    </location>
    <ligand>
        <name>CTP</name>
        <dbReference type="ChEBI" id="CHEBI:37563"/>
    </ligand>
</feature>
<dbReference type="PATRIC" id="fig|754476.3.peg.42"/>
<dbReference type="Pfam" id="PF01966">
    <property type="entry name" value="HD"/>
    <property type="match status" value="1"/>
</dbReference>
<comment type="cofactor">
    <cofactor evidence="12">
        <name>Ni(2+)</name>
        <dbReference type="ChEBI" id="CHEBI:49786"/>
    </cofactor>
    <text evidence="12">Nickel for phosphatase activity.</text>
</comment>
<dbReference type="AlphaFoldDB" id="I1XET5"/>
<dbReference type="EC" id="3.1.4.-" evidence="12"/>
<feature type="binding site" evidence="12">
    <location>
        <position position="91"/>
    </location>
    <ligand>
        <name>ATP</name>
        <dbReference type="ChEBI" id="CHEBI:30616"/>
    </ligand>
</feature>
<reference evidence="13 14" key="1">
    <citation type="journal article" date="2012" name="J. Bacteriol.">
        <title>Complete genome sequences of Methylophaga sp. strain JAM1 and Methylophaga sp. strain JAM7.</title>
        <authorList>
            <person name="Villeneuve C."/>
            <person name="Martineau C."/>
            <person name="Mauffrey F."/>
            <person name="Villemur R."/>
        </authorList>
    </citation>
    <scope>NUCLEOTIDE SEQUENCE [LARGE SCALE GENOMIC DNA]</scope>
    <source>
        <strain evidence="13 14">JAM1</strain>
    </source>
</reference>
<dbReference type="InterPro" id="IPR012006">
    <property type="entry name" value="CCA_bact"/>
</dbReference>
<dbReference type="CDD" id="cd00077">
    <property type="entry name" value="HDc"/>
    <property type="match status" value="1"/>
</dbReference>
<keyword evidence="7 12" id="KW-0692">RNA repair</keyword>
<proteinExistence type="inferred from homology"/>
<dbReference type="InterPro" id="IPR006674">
    <property type="entry name" value="HD_domain"/>
</dbReference>
<dbReference type="Gene3D" id="1.10.3090.10">
    <property type="entry name" value="cca-adding enzyme, domain 2"/>
    <property type="match status" value="1"/>
</dbReference>
<dbReference type="InterPro" id="IPR050124">
    <property type="entry name" value="tRNA_CCA-adding_enzyme"/>
</dbReference>
<comment type="catalytic activity">
    <reaction evidence="12">
        <text>a tRNA with a 3' CCA end + 2 CTP + ATP = a tRNA with a 3' CCACCA end + 3 diphosphate</text>
        <dbReference type="Rhea" id="RHEA:76235"/>
        <dbReference type="Rhea" id="RHEA-COMP:10468"/>
        <dbReference type="Rhea" id="RHEA-COMP:18655"/>
        <dbReference type="ChEBI" id="CHEBI:30616"/>
        <dbReference type="ChEBI" id="CHEBI:33019"/>
        <dbReference type="ChEBI" id="CHEBI:37563"/>
        <dbReference type="ChEBI" id="CHEBI:83071"/>
        <dbReference type="ChEBI" id="CHEBI:195187"/>
    </reaction>
</comment>
<feature type="binding site" evidence="12">
    <location>
        <position position="140"/>
    </location>
    <ligand>
        <name>CTP</name>
        <dbReference type="ChEBI" id="CHEBI:37563"/>
    </ligand>
</feature>
<dbReference type="GO" id="GO:0004112">
    <property type="term" value="F:cyclic-nucleotide phosphodiesterase activity"/>
    <property type="evidence" value="ECO:0007669"/>
    <property type="project" value="UniProtKB-UniRule"/>
</dbReference>
<feature type="binding site" evidence="12">
    <location>
        <position position="137"/>
    </location>
    <ligand>
        <name>ATP</name>
        <dbReference type="ChEBI" id="CHEBI:30616"/>
    </ligand>
</feature>
<dbReference type="STRING" id="754476.Q7A_43"/>
<evidence type="ECO:0000313" key="13">
    <source>
        <dbReference type="EMBL" id="AFI82904.1"/>
    </source>
</evidence>
<evidence type="ECO:0000256" key="5">
    <source>
        <dbReference type="ARBA" id="ARBA00022723"/>
    </source>
</evidence>
<keyword evidence="11 12" id="KW-0694">RNA-binding</keyword>
<dbReference type="GO" id="GO:0001680">
    <property type="term" value="P:tRNA 3'-terminal CCA addition"/>
    <property type="evidence" value="ECO:0007669"/>
    <property type="project" value="UniProtKB-UniRule"/>
</dbReference>
<gene>
    <name evidence="12" type="primary">cca</name>
    <name evidence="13" type="ordered locus">Q7A_43</name>
</gene>
<dbReference type="RefSeq" id="WP_014705280.1">
    <property type="nucleotide sequence ID" value="NC_017857.3"/>
</dbReference>
<dbReference type="PIRSF" id="PIRSF000813">
    <property type="entry name" value="CCA_bact"/>
    <property type="match status" value="1"/>
</dbReference>
<comment type="catalytic activity">
    <reaction evidence="12">
        <text>a tRNA precursor + 2 CTP + ATP = a tRNA with a 3' CCA end + 3 diphosphate</text>
        <dbReference type="Rhea" id="RHEA:14433"/>
        <dbReference type="Rhea" id="RHEA-COMP:10465"/>
        <dbReference type="Rhea" id="RHEA-COMP:10468"/>
        <dbReference type="ChEBI" id="CHEBI:30616"/>
        <dbReference type="ChEBI" id="CHEBI:33019"/>
        <dbReference type="ChEBI" id="CHEBI:37563"/>
        <dbReference type="ChEBI" id="CHEBI:74896"/>
        <dbReference type="ChEBI" id="CHEBI:83071"/>
        <dbReference type="EC" id="2.7.7.72"/>
    </reaction>
</comment>
<dbReference type="GO" id="GO:0016791">
    <property type="term" value="F:phosphatase activity"/>
    <property type="evidence" value="ECO:0007669"/>
    <property type="project" value="UniProtKB-UniRule"/>
</dbReference>
<evidence type="ECO:0000256" key="1">
    <source>
        <dbReference type="ARBA" id="ARBA00022596"/>
    </source>
</evidence>
<keyword evidence="10 12" id="KW-0460">Magnesium</keyword>
<feature type="binding site" evidence="12">
    <location>
        <position position="23"/>
    </location>
    <ligand>
        <name>Mg(2+)</name>
        <dbReference type="ChEBI" id="CHEBI:18420"/>
    </ligand>
</feature>
<dbReference type="PROSITE" id="PS51831">
    <property type="entry name" value="HD"/>
    <property type="match status" value="1"/>
</dbReference>
<comment type="subunit">
    <text evidence="12">Monomer. Can also form homodimers and oligomers.</text>
</comment>
<dbReference type="SUPFAM" id="SSF81301">
    <property type="entry name" value="Nucleotidyltransferase"/>
    <property type="match status" value="1"/>
</dbReference>
<keyword evidence="4 12" id="KW-0548">Nucleotidyltransferase</keyword>
<comment type="function">
    <text evidence="12">Catalyzes the addition and repair of the essential 3'-terminal CCA sequence in tRNAs without using a nucleic acid template. Adds these three nucleotides in the order of C, C, and A to the tRNA nucleotide-73, using CTP and ATP as substrates and producing inorganic pyrophosphate. tRNA 3'-terminal CCA addition is required both for tRNA processing and repair. Also involved in tRNA surveillance by mediating tandem CCA addition to generate a CCACCA at the 3' terminus of unstable tRNAs. While stable tRNAs receive only 3'-terminal CCA, unstable tRNAs are marked with CCACCA and rapidly degraded.</text>
</comment>
<dbReference type="HOGENOM" id="CLU_015961_1_1_6"/>